<sequence length="1401" mass="161304">MFLHCSKARMSGREETLANLVGRKRRNVKKKNASETSNNRLEQDSNENRTNAPVTQADVVGISQVNPPQFEGGADALVAETWVKELEKVFKAMRIPNESRVDLAITQLKGNAEYWWDTTKPAYESSDEPLTWIKFKEIFFEQYFPKSVRKVKENEFLQLQQKPGMSVLDYANKFNELGRFCPPIIDTDENKATRFEHGLLPSIRSRLSSHIIESYQDALQRAIKIETDLKRYEREMGQRKRPRFDGGHNNRQQNAKSAGDKKWREKCKTCDRFHSGECYKKWGVCYECGIYGHIARDCPNKKNEAAKSKPMESSQKSNARVFAMTRQDACTNEDVVTGTIPINNVNACVLFDSGASHCFVSVEFAASLNCVPEKLDEPLFVATPVRKTMYADLVHKNCVVHIKGCDLVADLVQLRMKDFDVILGINWLSDNHAFIDCHGKRVIFRRPGQPELVFNGGRVNNPIQVVSFLNAMQSLKKGCHGFLAYVKDTQIDESVRLEDIPIVKDFPDVFPEDLPGLPPDREIEFEIDLVPGTTPISKAPYRMAPSELRELKEQLQELLDKKFIHPSVSPWGAPVLFVKNKDGSLRLCIDYRELNKVTVKNKYPLPRIDDLFDQLQGSQVFSKIDLRSGYHQLKIKADDVPKTTFRTRYAHYEFLVMPFGLTNAPAAFMDLMNRIFKQYLDQFVVVFIDDILIYSKSDEEHENHLRIVLQTLRDKQLFAKFSKCEFWMRSVAFLGHVISKDGISVDPKKIEAVVNWPRPTNVTEVRSFMGLAGYYRRFVEGFSRIAVPLTRLTQKRANFDWTEECEQSFQELKNRLVSAPVLTLPTDGGKFTIYSDASRKGLGCVLMQDGRVIAYASRQLKPYEQNYPTHDLELAAVVFALKIWRHYLYGESCEIYTDHKSLKYLFTQKELNMRQRRWLELIKDYDLSINYHPGKANVVVDALSRKSTGSMAALITTQRRLLEELDGEQIEVVMQGEGVLLASLVVQPSLIERIKVAQKDDLELCRIKEDVENGLKTDFNIHIDGTLQFGSRLCVPNDFVLKREILEEAHGSRFTIHPGGTKMYKDLKENFWWNNMKREIAQFVSQCLVCQQVKAEHQRPSGLLQPLEIPEWKWEHISMDFVMGLPRSTKGNNVIWVIVDRLTKSAHFLPIKSTTPLDKLAQMYVDEIVRLHGVPVSIVSDRDSRFVSKFWASLQRAMGTDLKFSSWDDHLPLAEFANNNSYQSSIGMAPFEALYGRKCRSPLYWDDIGEKKLLGPEVVQMTVDKIKVSPTKGVMRFGERGKLSPRYVGPFEILDKIGEVAYRIALPPQLSSVHNVFHVSMLRKYVPDPSHVVDYEPLEVREDLTYPEHPIRIVDRKEQVLRRRTIPFVKVQWSNHTPREATWEMEEDMRKEYPYLFADED</sequence>
<dbReference type="Pfam" id="PF00098">
    <property type="entry name" value="zf-CCHC"/>
    <property type="match status" value="1"/>
</dbReference>
<gene>
    <name evidence="21" type="ORF">CCACVL1_06988</name>
</gene>
<dbReference type="InterPro" id="IPR041588">
    <property type="entry name" value="Integrase_H2C2"/>
</dbReference>
<keyword evidence="2" id="KW-0645">Protease</keyword>
<name>A0A1R3JAK8_COCAP</name>
<evidence type="ECO:0000256" key="11">
    <source>
        <dbReference type="ARBA" id="ARBA00022908"/>
    </source>
</evidence>
<evidence type="ECO:0000256" key="10">
    <source>
        <dbReference type="ARBA" id="ARBA00022842"/>
    </source>
</evidence>
<feature type="domain" description="Integrase catalytic" evidence="20">
    <location>
        <begin position="1106"/>
        <end position="1205"/>
    </location>
</feature>
<dbReference type="EC" id="2.7.7.49" evidence="1"/>
<keyword evidence="16" id="KW-0863">Zinc-finger</keyword>
<dbReference type="EMBL" id="AWWV01008273">
    <property type="protein sequence ID" value="OMO91869.1"/>
    <property type="molecule type" value="Genomic_DNA"/>
</dbReference>
<dbReference type="GO" id="GO:0004190">
    <property type="term" value="F:aspartic-type endopeptidase activity"/>
    <property type="evidence" value="ECO:0007669"/>
    <property type="project" value="UniProtKB-KW"/>
</dbReference>
<keyword evidence="6" id="KW-0479">Metal-binding</keyword>
<keyword evidence="14" id="KW-0238">DNA-binding</keyword>
<dbReference type="InterPro" id="IPR005162">
    <property type="entry name" value="Retrotrans_gag_dom"/>
</dbReference>
<feature type="region of interest" description="Disordered" evidence="17">
    <location>
        <begin position="27"/>
        <end position="51"/>
    </location>
</feature>
<dbReference type="PANTHER" id="PTHR37984:SF5">
    <property type="entry name" value="PROTEIN NYNRIN-LIKE"/>
    <property type="match status" value="1"/>
</dbReference>
<dbReference type="Proteomes" id="UP000188268">
    <property type="component" value="Unassembled WGS sequence"/>
</dbReference>
<dbReference type="InterPro" id="IPR012337">
    <property type="entry name" value="RNaseH-like_sf"/>
</dbReference>
<dbReference type="InterPro" id="IPR036875">
    <property type="entry name" value="Znf_CCHC_sf"/>
</dbReference>
<dbReference type="PROSITE" id="PS50994">
    <property type="entry name" value="INTEGRASE"/>
    <property type="match status" value="1"/>
</dbReference>
<proteinExistence type="predicted"/>
<evidence type="ECO:0000256" key="8">
    <source>
        <dbReference type="ARBA" id="ARBA00022759"/>
    </source>
</evidence>
<dbReference type="InterPro" id="IPR036397">
    <property type="entry name" value="RNaseH_sf"/>
</dbReference>
<dbReference type="InterPro" id="IPR043128">
    <property type="entry name" value="Rev_trsase/Diguanyl_cyclase"/>
</dbReference>
<evidence type="ECO:0000256" key="6">
    <source>
        <dbReference type="ARBA" id="ARBA00022723"/>
    </source>
</evidence>
<dbReference type="OMA" id="DEEHENH"/>
<dbReference type="Gene3D" id="3.30.70.270">
    <property type="match status" value="2"/>
</dbReference>
<keyword evidence="22" id="KW-1185">Reference proteome</keyword>
<dbReference type="InterPro" id="IPR021109">
    <property type="entry name" value="Peptidase_aspartic_dom_sf"/>
</dbReference>
<dbReference type="SUPFAM" id="SSF57756">
    <property type="entry name" value="Retrovirus zinc finger-like domains"/>
    <property type="match status" value="1"/>
</dbReference>
<evidence type="ECO:0000256" key="15">
    <source>
        <dbReference type="ARBA" id="ARBA00023172"/>
    </source>
</evidence>
<evidence type="ECO:0000256" key="5">
    <source>
        <dbReference type="ARBA" id="ARBA00022722"/>
    </source>
</evidence>
<dbReference type="InterPro" id="IPR016197">
    <property type="entry name" value="Chromo-like_dom_sf"/>
</dbReference>
<feature type="region of interest" description="Disordered" evidence="17">
    <location>
        <begin position="234"/>
        <end position="259"/>
    </location>
</feature>
<keyword evidence="7" id="KW-0064">Aspartyl protease</keyword>
<keyword evidence="16" id="KW-0862">Zinc</keyword>
<comment type="caution">
    <text evidence="21">The sequence shown here is derived from an EMBL/GenBank/DDBJ whole genome shotgun (WGS) entry which is preliminary data.</text>
</comment>
<dbReference type="SUPFAM" id="SSF54160">
    <property type="entry name" value="Chromo domain-like"/>
    <property type="match status" value="1"/>
</dbReference>
<dbReference type="PROSITE" id="PS50878">
    <property type="entry name" value="RT_POL"/>
    <property type="match status" value="1"/>
</dbReference>
<dbReference type="PROSITE" id="PS50158">
    <property type="entry name" value="ZF_CCHC"/>
    <property type="match status" value="1"/>
</dbReference>
<dbReference type="SMART" id="SM00343">
    <property type="entry name" value="ZnF_C2HC"/>
    <property type="match status" value="1"/>
</dbReference>
<evidence type="ECO:0000256" key="2">
    <source>
        <dbReference type="ARBA" id="ARBA00022670"/>
    </source>
</evidence>
<evidence type="ECO:0000256" key="4">
    <source>
        <dbReference type="ARBA" id="ARBA00022695"/>
    </source>
</evidence>
<dbReference type="InterPro" id="IPR001878">
    <property type="entry name" value="Znf_CCHC"/>
</dbReference>
<dbReference type="Gene3D" id="3.10.10.10">
    <property type="entry name" value="HIV Type 1 Reverse Transcriptase, subunit A, domain 1"/>
    <property type="match status" value="1"/>
</dbReference>
<keyword evidence="9" id="KW-0378">Hydrolase</keyword>
<dbReference type="Pfam" id="PF17917">
    <property type="entry name" value="RT_RNaseH"/>
    <property type="match status" value="1"/>
</dbReference>
<dbReference type="Pfam" id="PF03732">
    <property type="entry name" value="Retrotrans_gag"/>
    <property type="match status" value="1"/>
</dbReference>
<evidence type="ECO:0000256" key="16">
    <source>
        <dbReference type="PROSITE-ProRule" id="PRU00047"/>
    </source>
</evidence>
<dbReference type="Pfam" id="PF17921">
    <property type="entry name" value="Integrase_H2C2"/>
    <property type="match status" value="1"/>
</dbReference>
<evidence type="ECO:0000259" key="18">
    <source>
        <dbReference type="PROSITE" id="PS50158"/>
    </source>
</evidence>
<keyword evidence="3" id="KW-0808">Transferase</keyword>
<dbReference type="GO" id="GO:0015074">
    <property type="term" value="P:DNA integration"/>
    <property type="evidence" value="ECO:0007669"/>
    <property type="project" value="UniProtKB-KW"/>
</dbReference>
<dbReference type="GO" id="GO:0008270">
    <property type="term" value="F:zinc ion binding"/>
    <property type="evidence" value="ECO:0007669"/>
    <property type="project" value="UniProtKB-KW"/>
</dbReference>
<dbReference type="PANTHER" id="PTHR37984">
    <property type="entry name" value="PROTEIN CBG26694"/>
    <property type="match status" value="1"/>
</dbReference>
<keyword evidence="10" id="KW-0460">Magnesium</keyword>
<evidence type="ECO:0000313" key="22">
    <source>
        <dbReference type="Proteomes" id="UP000188268"/>
    </source>
</evidence>
<dbReference type="InterPro" id="IPR000477">
    <property type="entry name" value="RT_dom"/>
</dbReference>
<keyword evidence="5" id="KW-0540">Nuclease</keyword>
<organism evidence="21 22">
    <name type="scientific">Corchorus capsularis</name>
    <name type="common">Jute</name>
    <dbReference type="NCBI Taxonomy" id="210143"/>
    <lineage>
        <taxon>Eukaryota</taxon>
        <taxon>Viridiplantae</taxon>
        <taxon>Streptophyta</taxon>
        <taxon>Embryophyta</taxon>
        <taxon>Tracheophyta</taxon>
        <taxon>Spermatophyta</taxon>
        <taxon>Magnoliopsida</taxon>
        <taxon>eudicotyledons</taxon>
        <taxon>Gunneridae</taxon>
        <taxon>Pentapetalae</taxon>
        <taxon>rosids</taxon>
        <taxon>malvids</taxon>
        <taxon>Malvales</taxon>
        <taxon>Malvaceae</taxon>
        <taxon>Grewioideae</taxon>
        <taxon>Apeibeae</taxon>
        <taxon>Corchorus</taxon>
    </lineage>
</organism>
<dbReference type="InterPro" id="IPR056924">
    <property type="entry name" value="SH3_Tf2-1"/>
</dbReference>
<dbReference type="CDD" id="cd01647">
    <property type="entry name" value="RT_LTR"/>
    <property type="match status" value="1"/>
</dbReference>
<dbReference type="OrthoDB" id="992078at2759"/>
<evidence type="ECO:0000256" key="13">
    <source>
        <dbReference type="ARBA" id="ARBA00022932"/>
    </source>
</evidence>
<evidence type="ECO:0000256" key="7">
    <source>
        <dbReference type="ARBA" id="ARBA00022750"/>
    </source>
</evidence>
<dbReference type="GO" id="GO:0004519">
    <property type="term" value="F:endonuclease activity"/>
    <property type="evidence" value="ECO:0007669"/>
    <property type="project" value="UniProtKB-KW"/>
</dbReference>
<evidence type="ECO:0000256" key="3">
    <source>
        <dbReference type="ARBA" id="ARBA00022679"/>
    </source>
</evidence>
<dbReference type="SUPFAM" id="SSF50630">
    <property type="entry name" value="Acid proteases"/>
    <property type="match status" value="1"/>
</dbReference>
<dbReference type="Pfam" id="PF08284">
    <property type="entry name" value="RVP_2"/>
    <property type="match status" value="1"/>
</dbReference>
<keyword evidence="12 21" id="KW-0695">RNA-directed DNA polymerase</keyword>
<dbReference type="STRING" id="210143.A0A1R3JAK8"/>
<feature type="compositionally biased region" description="Basic and acidic residues" evidence="17">
    <location>
        <begin position="234"/>
        <end position="248"/>
    </location>
</feature>
<dbReference type="SUPFAM" id="SSF56672">
    <property type="entry name" value="DNA/RNA polymerases"/>
    <property type="match status" value="1"/>
</dbReference>
<evidence type="ECO:0000259" key="19">
    <source>
        <dbReference type="PROSITE" id="PS50878"/>
    </source>
</evidence>
<dbReference type="GO" id="GO:0003677">
    <property type="term" value="F:DNA binding"/>
    <property type="evidence" value="ECO:0007669"/>
    <property type="project" value="UniProtKB-KW"/>
</dbReference>
<feature type="domain" description="Reverse transcriptase" evidence="19">
    <location>
        <begin position="559"/>
        <end position="738"/>
    </location>
</feature>
<dbReference type="Gene3D" id="1.10.340.70">
    <property type="match status" value="1"/>
</dbReference>
<dbReference type="InterPro" id="IPR043502">
    <property type="entry name" value="DNA/RNA_pol_sf"/>
</dbReference>
<keyword evidence="8" id="KW-0255">Endonuclease</keyword>
<dbReference type="GO" id="GO:0006310">
    <property type="term" value="P:DNA recombination"/>
    <property type="evidence" value="ECO:0007669"/>
    <property type="project" value="UniProtKB-KW"/>
</dbReference>
<dbReference type="InterPro" id="IPR041373">
    <property type="entry name" value="RT_RNaseH"/>
</dbReference>
<dbReference type="FunFam" id="3.10.20.370:FF:000001">
    <property type="entry name" value="Retrovirus-related Pol polyprotein from transposon 17.6-like protein"/>
    <property type="match status" value="1"/>
</dbReference>
<dbReference type="Pfam" id="PF00078">
    <property type="entry name" value="RVT_1"/>
    <property type="match status" value="1"/>
</dbReference>
<dbReference type="Gramene" id="OMO91869">
    <property type="protein sequence ID" value="OMO91869"/>
    <property type="gene ID" value="CCACVL1_06988"/>
</dbReference>
<protein>
    <recommendedName>
        <fullName evidence="1">RNA-directed DNA polymerase</fullName>
        <ecNumber evidence="1">2.7.7.49</ecNumber>
    </recommendedName>
</protein>
<dbReference type="CDD" id="cd00303">
    <property type="entry name" value="retropepsin_like"/>
    <property type="match status" value="1"/>
</dbReference>
<evidence type="ECO:0000256" key="9">
    <source>
        <dbReference type="ARBA" id="ARBA00022801"/>
    </source>
</evidence>
<keyword evidence="15" id="KW-0233">DNA recombination</keyword>
<dbReference type="FunFam" id="3.30.70.270:FF:000020">
    <property type="entry name" value="Transposon Tf2-6 polyprotein-like Protein"/>
    <property type="match status" value="1"/>
</dbReference>
<evidence type="ECO:0000313" key="21">
    <source>
        <dbReference type="EMBL" id="OMO91869.1"/>
    </source>
</evidence>
<keyword evidence="11" id="KW-0229">DNA integration</keyword>
<evidence type="ECO:0000256" key="14">
    <source>
        <dbReference type="ARBA" id="ARBA00023125"/>
    </source>
</evidence>
<dbReference type="SUPFAM" id="SSF53098">
    <property type="entry name" value="Ribonuclease H-like"/>
    <property type="match status" value="1"/>
</dbReference>
<dbReference type="InterPro" id="IPR001584">
    <property type="entry name" value="Integrase_cat-core"/>
</dbReference>
<dbReference type="InterPro" id="IPR050951">
    <property type="entry name" value="Retrovirus_Pol_polyprotein"/>
</dbReference>
<dbReference type="Pfam" id="PF24626">
    <property type="entry name" value="SH3_Tf2-1"/>
    <property type="match status" value="1"/>
</dbReference>
<feature type="domain" description="CCHC-type" evidence="18">
    <location>
        <begin position="285"/>
        <end position="300"/>
    </location>
</feature>
<accession>A0A1R3JAK8</accession>
<dbReference type="Gene3D" id="2.40.70.10">
    <property type="entry name" value="Acid Proteases"/>
    <property type="match status" value="1"/>
</dbReference>
<evidence type="ECO:0000256" key="12">
    <source>
        <dbReference type="ARBA" id="ARBA00022918"/>
    </source>
</evidence>
<dbReference type="Gene3D" id="4.10.60.10">
    <property type="entry name" value="Zinc finger, CCHC-type"/>
    <property type="match status" value="1"/>
</dbReference>
<evidence type="ECO:0000259" key="20">
    <source>
        <dbReference type="PROSITE" id="PS50994"/>
    </source>
</evidence>
<dbReference type="GO" id="GO:0003887">
    <property type="term" value="F:DNA-directed DNA polymerase activity"/>
    <property type="evidence" value="ECO:0007669"/>
    <property type="project" value="UniProtKB-KW"/>
</dbReference>
<dbReference type="Gene3D" id="3.30.420.10">
    <property type="entry name" value="Ribonuclease H-like superfamily/Ribonuclease H"/>
    <property type="match status" value="2"/>
</dbReference>
<evidence type="ECO:0000256" key="17">
    <source>
        <dbReference type="SAM" id="MobiDB-lite"/>
    </source>
</evidence>
<evidence type="ECO:0000256" key="1">
    <source>
        <dbReference type="ARBA" id="ARBA00012493"/>
    </source>
</evidence>
<dbReference type="GO" id="GO:0006508">
    <property type="term" value="P:proteolysis"/>
    <property type="evidence" value="ECO:0007669"/>
    <property type="project" value="UniProtKB-KW"/>
</dbReference>
<dbReference type="GO" id="GO:0003964">
    <property type="term" value="F:RNA-directed DNA polymerase activity"/>
    <property type="evidence" value="ECO:0007669"/>
    <property type="project" value="UniProtKB-KW"/>
</dbReference>
<keyword evidence="4" id="KW-0548">Nucleotidyltransferase</keyword>
<keyword evidence="13" id="KW-0239">DNA-directed DNA polymerase</keyword>
<reference evidence="21 22" key="1">
    <citation type="submission" date="2013-09" db="EMBL/GenBank/DDBJ databases">
        <title>Corchorus capsularis genome sequencing.</title>
        <authorList>
            <person name="Alam M."/>
            <person name="Haque M.S."/>
            <person name="Islam M.S."/>
            <person name="Emdad E.M."/>
            <person name="Islam M.M."/>
            <person name="Ahmed B."/>
            <person name="Halim A."/>
            <person name="Hossen Q.M.M."/>
            <person name="Hossain M.Z."/>
            <person name="Ahmed R."/>
            <person name="Khan M.M."/>
            <person name="Islam R."/>
            <person name="Rashid M.M."/>
            <person name="Khan S.A."/>
            <person name="Rahman M.S."/>
            <person name="Alam M."/>
        </authorList>
    </citation>
    <scope>NUCLEOTIDE SEQUENCE [LARGE SCALE GENOMIC DNA]</scope>
    <source>
        <strain evidence="22">cv. CVL-1</strain>
        <tissue evidence="21">Whole seedling</tissue>
    </source>
</reference>
<dbReference type="CDD" id="cd09274">
    <property type="entry name" value="RNase_HI_RT_Ty3"/>
    <property type="match status" value="1"/>
</dbReference>